<dbReference type="InterPro" id="IPR011006">
    <property type="entry name" value="CheY-like_superfamily"/>
</dbReference>
<dbReference type="Proteomes" id="UP000823615">
    <property type="component" value="Unassembled WGS sequence"/>
</dbReference>
<dbReference type="SUPFAM" id="SSF46689">
    <property type="entry name" value="Homeodomain-like"/>
    <property type="match status" value="2"/>
</dbReference>
<dbReference type="AlphaFoldDB" id="A0A9D9DZU7"/>
<dbReference type="PROSITE" id="PS50110">
    <property type="entry name" value="RESPONSE_REGULATORY"/>
    <property type="match status" value="1"/>
</dbReference>
<keyword evidence="2" id="KW-0238">DNA-binding</keyword>
<dbReference type="InterPro" id="IPR018060">
    <property type="entry name" value="HTH_AraC"/>
</dbReference>
<evidence type="ECO:0000256" key="1">
    <source>
        <dbReference type="ARBA" id="ARBA00023015"/>
    </source>
</evidence>
<dbReference type="Gene3D" id="3.40.50.2300">
    <property type="match status" value="1"/>
</dbReference>
<dbReference type="GO" id="GO:0043565">
    <property type="term" value="F:sequence-specific DNA binding"/>
    <property type="evidence" value="ECO:0007669"/>
    <property type="project" value="InterPro"/>
</dbReference>
<keyword evidence="1" id="KW-0805">Transcription regulation</keyword>
<feature type="domain" description="HTH araC/xylS-type" evidence="5">
    <location>
        <begin position="419"/>
        <end position="518"/>
    </location>
</feature>
<dbReference type="Pfam" id="PF00072">
    <property type="entry name" value="Response_reg"/>
    <property type="match status" value="1"/>
</dbReference>
<evidence type="ECO:0000256" key="3">
    <source>
        <dbReference type="ARBA" id="ARBA00023163"/>
    </source>
</evidence>
<dbReference type="SMART" id="SM00342">
    <property type="entry name" value="HTH_ARAC"/>
    <property type="match status" value="1"/>
</dbReference>
<dbReference type="Pfam" id="PF12833">
    <property type="entry name" value="HTH_18"/>
    <property type="match status" value="1"/>
</dbReference>
<accession>A0A9D9DZU7</accession>
<dbReference type="Gene3D" id="1.10.10.60">
    <property type="entry name" value="Homeodomain-like"/>
    <property type="match status" value="2"/>
</dbReference>
<reference evidence="7" key="1">
    <citation type="submission" date="2020-10" db="EMBL/GenBank/DDBJ databases">
        <authorList>
            <person name="Gilroy R."/>
        </authorList>
    </citation>
    <scope>NUCLEOTIDE SEQUENCE</scope>
    <source>
        <strain evidence="7">7293</strain>
    </source>
</reference>
<dbReference type="InterPro" id="IPR018062">
    <property type="entry name" value="HTH_AraC-typ_CS"/>
</dbReference>
<dbReference type="SMART" id="SM00448">
    <property type="entry name" value="REC"/>
    <property type="match status" value="1"/>
</dbReference>
<feature type="domain" description="Response regulatory" evidence="6">
    <location>
        <begin position="4"/>
        <end position="121"/>
    </location>
</feature>
<organism evidence="7 8">
    <name type="scientific">Candidatus Ornithospirochaeta stercoripullorum</name>
    <dbReference type="NCBI Taxonomy" id="2840899"/>
    <lineage>
        <taxon>Bacteria</taxon>
        <taxon>Pseudomonadati</taxon>
        <taxon>Spirochaetota</taxon>
        <taxon>Spirochaetia</taxon>
        <taxon>Spirochaetales</taxon>
        <taxon>Spirochaetaceae</taxon>
        <taxon>Spirochaetaceae incertae sedis</taxon>
        <taxon>Candidatus Ornithospirochaeta</taxon>
    </lineage>
</organism>
<reference evidence="7" key="2">
    <citation type="journal article" date="2021" name="PeerJ">
        <title>Extensive microbial diversity within the chicken gut microbiome revealed by metagenomics and culture.</title>
        <authorList>
            <person name="Gilroy R."/>
            <person name="Ravi A."/>
            <person name="Getino M."/>
            <person name="Pursley I."/>
            <person name="Horton D.L."/>
            <person name="Alikhan N.F."/>
            <person name="Baker D."/>
            <person name="Gharbi K."/>
            <person name="Hall N."/>
            <person name="Watson M."/>
            <person name="Adriaenssens E.M."/>
            <person name="Foster-Nyarko E."/>
            <person name="Jarju S."/>
            <person name="Secka A."/>
            <person name="Antonio M."/>
            <person name="Oren A."/>
            <person name="Chaudhuri R.R."/>
            <person name="La Ragione R."/>
            <person name="Hildebrand F."/>
            <person name="Pallen M.J."/>
        </authorList>
    </citation>
    <scope>NUCLEOTIDE SEQUENCE</scope>
    <source>
        <strain evidence="7">7293</strain>
    </source>
</reference>
<dbReference type="InterPro" id="IPR009057">
    <property type="entry name" value="Homeodomain-like_sf"/>
</dbReference>
<dbReference type="PANTHER" id="PTHR43280">
    <property type="entry name" value="ARAC-FAMILY TRANSCRIPTIONAL REGULATOR"/>
    <property type="match status" value="1"/>
</dbReference>
<dbReference type="PANTHER" id="PTHR43280:SF2">
    <property type="entry name" value="HTH-TYPE TRANSCRIPTIONAL REGULATOR EXSA"/>
    <property type="match status" value="1"/>
</dbReference>
<evidence type="ECO:0000259" key="6">
    <source>
        <dbReference type="PROSITE" id="PS50110"/>
    </source>
</evidence>
<evidence type="ECO:0000259" key="5">
    <source>
        <dbReference type="PROSITE" id="PS01124"/>
    </source>
</evidence>
<dbReference type="CDD" id="cd17536">
    <property type="entry name" value="REC_YesN-like"/>
    <property type="match status" value="1"/>
</dbReference>
<comment type="caution">
    <text evidence="7">The sequence shown here is derived from an EMBL/GenBank/DDBJ whole genome shotgun (WGS) entry which is preliminary data.</text>
</comment>
<sequence>MRYKVLVADDEPIILSGIRHLINWEDADAVICGTASNGAEAYAIIEREHPDIVITDIRMPVMDGLALAGKCSEEFPDIVFIILTSLMEFSLAKEAIRYGISDYLLKTELTGERLLKSLDKAERECLRRRGGRDRDDERSETSISSAIANLFIMREVTQGTRTMLYERGLLDDFVFFSLVFTFPSPSLEKQWSTADYKKLHEWEQDIAGKIIPSFFSVSFPVIPVSGKEGTLLYFASSVDESTWQAVSLRAESKIRDASAMVTGLTPSLLHTHVYHGRDNLRKARDEMESLMMAFYLGKDRNTLSPASLDVDAVFPKLEAAIARADIVSCKTCFSIIRQAVATTDHSLSQFEFAVSALRSALSSGLLAIGLKEEAMVADIFDSIDFIMTRSESLEFLDDTENSLLSIFGNKTGAGSAVADKAREFVMNHIMERIVLGDVASYACVSPSYMSKVFKRTMGISLIDYINKMKVEKAKDLMASSRTERIADIALALGFANIYYFSKVFRKVEGISPSEYMKKIVNDNSKIGI</sequence>
<dbReference type="PROSITE" id="PS00041">
    <property type="entry name" value="HTH_ARAC_FAMILY_1"/>
    <property type="match status" value="1"/>
</dbReference>
<keyword evidence="4" id="KW-0597">Phosphoprotein</keyword>
<dbReference type="GO" id="GO:0000160">
    <property type="term" value="P:phosphorelay signal transduction system"/>
    <property type="evidence" value="ECO:0007669"/>
    <property type="project" value="InterPro"/>
</dbReference>
<protein>
    <submittedName>
        <fullName evidence="7">Response regulator</fullName>
    </submittedName>
</protein>
<proteinExistence type="predicted"/>
<keyword evidence="3" id="KW-0804">Transcription</keyword>
<evidence type="ECO:0000256" key="4">
    <source>
        <dbReference type="PROSITE-ProRule" id="PRU00169"/>
    </source>
</evidence>
<evidence type="ECO:0000313" key="8">
    <source>
        <dbReference type="Proteomes" id="UP000823615"/>
    </source>
</evidence>
<evidence type="ECO:0000313" key="7">
    <source>
        <dbReference type="EMBL" id="MBO8436907.1"/>
    </source>
</evidence>
<feature type="modified residue" description="4-aspartylphosphate" evidence="4">
    <location>
        <position position="56"/>
    </location>
</feature>
<dbReference type="EMBL" id="JADIMT010000093">
    <property type="protein sequence ID" value="MBO8436907.1"/>
    <property type="molecule type" value="Genomic_DNA"/>
</dbReference>
<dbReference type="InterPro" id="IPR020449">
    <property type="entry name" value="Tscrpt_reg_AraC-type_HTH"/>
</dbReference>
<dbReference type="InterPro" id="IPR001789">
    <property type="entry name" value="Sig_transdc_resp-reg_receiver"/>
</dbReference>
<dbReference type="PROSITE" id="PS01124">
    <property type="entry name" value="HTH_ARAC_FAMILY_2"/>
    <property type="match status" value="1"/>
</dbReference>
<name>A0A9D9DZU7_9SPIO</name>
<dbReference type="GO" id="GO:0003700">
    <property type="term" value="F:DNA-binding transcription factor activity"/>
    <property type="evidence" value="ECO:0007669"/>
    <property type="project" value="InterPro"/>
</dbReference>
<dbReference type="SUPFAM" id="SSF52172">
    <property type="entry name" value="CheY-like"/>
    <property type="match status" value="1"/>
</dbReference>
<gene>
    <name evidence="7" type="ORF">IAA97_08015</name>
</gene>
<dbReference type="PRINTS" id="PR00032">
    <property type="entry name" value="HTHARAC"/>
</dbReference>
<evidence type="ECO:0000256" key="2">
    <source>
        <dbReference type="ARBA" id="ARBA00023125"/>
    </source>
</evidence>